<keyword evidence="4" id="KW-1185">Reference proteome</keyword>
<evidence type="ECO:0000256" key="1">
    <source>
        <dbReference type="SAM" id="MobiDB-lite"/>
    </source>
</evidence>
<dbReference type="SMART" id="SM00881">
    <property type="entry name" value="CoA_binding"/>
    <property type="match status" value="1"/>
</dbReference>
<dbReference type="SUPFAM" id="SSF51735">
    <property type="entry name" value="NAD(P)-binding Rossmann-fold domains"/>
    <property type="match status" value="1"/>
</dbReference>
<sequence length="203" mass="21620">MTEQHLPDASLDTGSVAAPQALREAAADAAAATGSKDAPAASGSSGSWTAPSAGERLRILRRTKTVAILGASNKPSRASYFVETYLLADSDFELWFVNPNETEVLGRPSYPSLEALPGVPDLVDVFRRPSELDAVLDDVIAVGSPVMWMQLGLADEAVARRGAEHGVTVVMNRCLKIEHARFHGGLHLAGFDTGVISSRRRAR</sequence>
<gene>
    <name evidence="3" type="ORF">BJ968_000729</name>
</gene>
<evidence type="ECO:0000313" key="3">
    <source>
        <dbReference type="EMBL" id="NYD21189.1"/>
    </source>
</evidence>
<dbReference type="Pfam" id="PF13380">
    <property type="entry name" value="CoA_binding_2"/>
    <property type="match status" value="1"/>
</dbReference>
<feature type="region of interest" description="Disordered" evidence="1">
    <location>
        <begin position="1"/>
        <end position="51"/>
    </location>
</feature>
<dbReference type="Proteomes" id="UP000521922">
    <property type="component" value="Unassembled WGS sequence"/>
</dbReference>
<evidence type="ECO:0000259" key="2">
    <source>
        <dbReference type="SMART" id="SM00881"/>
    </source>
</evidence>
<dbReference type="Gene3D" id="3.40.50.720">
    <property type="entry name" value="NAD(P)-binding Rossmann-like Domain"/>
    <property type="match status" value="1"/>
</dbReference>
<protein>
    <recommendedName>
        <fullName evidence="2">CoA-binding domain-containing protein</fullName>
    </recommendedName>
</protein>
<name>A0A7Y9ATG5_9ACTN</name>
<evidence type="ECO:0000313" key="4">
    <source>
        <dbReference type="Proteomes" id="UP000521922"/>
    </source>
</evidence>
<dbReference type="RefSeq" id="WP_343077792.1">
    <property type="nucleotide sequence ID" value="NZ_BAAAGN010000006.1"/>
</dbReference>
<dbReference type="EMBL" id="JACCBB010000001">
    <property type="protein sequence ID" value="NYD21189.1"/>
    <property type="molecule type" value="Genomic_DNA"/>
</dbReference>
<proteinExistence type="predicted"/>
<reference evidence="3 4" key="1">
    <citation type="submission" date="2020-07" db="EMBL/GenBank/DDBJ databases">
        <title>Sequencing the genomes of 1000 actinobacteria strains.</title>
        <authorList>
            <person name="Klenk H.-P."/>
        </authorList>
    </citation>
    <scope>NUCLEOTIDE SEQUENCE [LARGE SCALE GENOMIC DNA]</scope>
    <source>
        <strain evidence="3 4">DSM 7487</strain>
    </source>
</reference>
<dbReference type="InterPro" id="IPR003781">
    <property type="entry name" value="CoA-bd"/>
</dbReference>
<organism evidence="3 4">
    <name type="scientific">Kineococcus aurantiacus</name>
    <dbReference type="NCBI Taxonomy" id="37633"/>
    <lineage>
        <taxon>Bacteria</taxon>
        <taxon>Bacillati</taxon>
        <taxon>Actinomycetota</taxon>
        <taxon>Actinomycetes</taxon>
        <taxon>Kineosporiales</taxon>
        <taxon>Kineosporiaceae</taxon>
        <taxon>Kineococcus</taxon>
    </lineage>
</organism>
<dbReference type="PANTHER" id="PTHR33303">
    <property type="entry name" value="CYTOPLASMIC PROTEIN-RELATED"/>
    <property type="match status" value="1"/>
</dbReference>
<dbReference type="InterPro" id="IPR036291">
    <property type="entry name" value="NAD(P)-bd_dom_sf"/>
</dbReference>
<comment type="caution">
    <text evidence="3">The sequence shown here is derived from an EMBL/GenBank/DDBJ whole genome shotgun (WGS) entry which is preliminary data.</text>
</comment>
<feature type="compositionally biased region" description="Low complexity" evidence="1">
    <location>
        <begin position="17"/>
        <end position="41"/>
    </location>
</feature>
<dbReference type="PANTHER" id="PTHR33303:SF2">
    <property type="entry name" value="COA-BINDING DOMAIN-CONTAINING PROTEIN"/>
    <property type="match status" value="1"/>
</dbReference>
<accession>A0A7Y9ATG5</accession>
<dbReference type="AlphaFoldDB" id="A0A7Y9ATG5"/>
<feature type="domain" description="CoA-binding" evidence="2">
    <location>
        <begin position="59"/>
        <end position="153"/>
    </location>
</feature>